<dbReference type="Proteomes" id="UP000249516">
    <property type="component" value="Unassembled WGS sequence"/>
</dbReference>
<keyword evidence="2" id="KW-1185">Reference proteome</keyword>
<evidence type="ECO:0000313" key="1">
    <source>
        <dbReference type="EMBL" id="RKQ37187.1"/>
    </source>
</evidence>
<proteinExistence type="predicted"/>
<reference evidence="1 2" key="1">
    <citation type="submission" date="2018-10" db="EMBL/GenBank/DDBJ databases">
        <title>Kocuria tytouropygialis sp. nov., isolated from the uropygial gland of an American barn owl (Tyto furcata).</title>
        <authorList>
            <person name="Braun M.S."/>
            <person name="Wang E."/>
            <person name="Zimmermann S."/>
            <person name="Wagner H."/>
            <person name="Wink M."/>
        </authorList>
    </citation>
    <scope>NUCLEOTIDE SEQUENCE [LARGE SCALE GENOMIC DNA]</scope>
    <source>
        <strain evidence="1 2">442</strain>
    </source>
</reference>
<name>A0A495AAR2_9MICC</name>
<accession>A0A495AAR2</accession>
<gene>
    <name evidence="1" type="ORF">C1C97_003845</name>
</gene>
<comment type="caution">
    <text evidence="1">The sequence shown here is derived from an EMBL/GenBank/DDBJ whole genome shotgun (WGS) entry which is preliminary data.</text>
</comment>
<evidence type="ECO:0000313" key="2">
    <source>
        <dbReference type="Proteomes" id="UP000249516"/>
    </source>
</evidence>
<organism evidence="1 2">
    <name type="scientific">Kocuria tytonis</name>
    <dbReference type="NCBI Taxonomy" id="2054280"/>
    <lineage>
        <taxon>Bacteria</taxon>
        <taxon>Bacillati</taxon>
        <taxon>Actinomycetota</taxon>
        <taxon>Actinomycetes</taxon>
        <taxon>Micrococcales</taxon>
        <taxon>Micrococcaceae</taxon>
        <taxon>Kocuria</taxon>
    </lineage>
</organism>
<dbReference type="AlphaFoldDB" id="A0A495AAR2"/>
<protein>
    <submittedName>
        <fullName evidence="1">Uncharacterized protein</fullName>
    </submittedName>
</protein>
<dbReference type="OrthoDB" id="4878945at2"/>
<sequence>MERRTARRSWRPGRRTVGLAAAVATCLCVAVLTAAVWNVGRHAQQEQRAAARPAATWSAGPQSMVDTTSDADIRSLRAQGWAVPGLAAQGYTVADVQQLRTGGQPAVALTLHGERGTVEIVEQRGHINPDNPLDGVSGLPVSAEGMHESVISGSHLWVDRHEPWRAVMARPDAVYTVTSDAPAATMARTVSGIVAEDRARVSLPTQQDEGFGATVADGLRKIFG</sequence>
<dbReference type="EMBL" id="PNJG02000001">
    <property type="protein sequence ID" value="RKQ37187.1"/>
    <property type="molecule type" value="Genomic_DNA"/>
</dbReference>